<proteinExistence type="predicted"/>
<dbReference type="HOGENOM" id="CLU_3091135_0_0_1"/>
<dbReference type="PaxDb" id="4113-PGSC0003DMT400056312"/>
<dbReference type="InParanoid" id="M1BZ98"/>
<keyword evidence="2" id="KW-1185">Reference proteome</keyword>
<accession>M1BZ98</accession>
<dbReference type="Gramene" id="PGSC0003DMT400056312">
    <property type="protein sequence ID" value="PGSC0003DMT400056312"/>
    <property type="gene ID" value="PGSC0003DMG401021876"/>
</dbReference>
<organism evidence="1 2">
    <name type="scientific">Solanum tuberosum</name>
    <name type="common">Potato</name>
    <dbReference type="NCBI Taxonomy" id="4113"/>
    <lineage>
        <taxon>Eukaryota</taxon>
        <taxon>Viridiplantae</taxon>
        <taxon>Streptophyta</taxon>
        <taxon>Embryophyta</taxon>
        <taxon>Tracheophyta</taxon>
        <taxon>Spermatophyta</taxon>
        <taxon>Magnoliopsida</taxon>
        <taxon>eudicotyledons</taxon>
        <taxon>Gunneridae</taxon>
        <taxon>Pentapetalae</taxon>
        <taxon>asterids</taxon>
        <taxon>lamiids</taxon>
        <taxon>Solanales</taxon>
        <taxon>Solanaceae</taxon>
        <taxon>Solanoideae</taxon>
        <taxon>Solaneae</taxon>
        <taxon>Solanum</taxon>
    </lineage>
</organism>
<reference evidence="1" key="2">
    <citation type="submission" date="2015-06" db="UniProtKB">
        <authorList>
            <consortium name="EnsemblPlants"/>
        </authorList>
    </citation>
    <scope>IDENTIFICATION</scope>
    <source>
        <strain evidence="1">DM1-3 516 R44</strain>
    </source>
</reference>
<reference evidence="2" key="1">
    <citation type="journal article" date="2011" name="Nature">
        <title>Genome sequence and analysis of the tuber crop potato.</title>
        <authorList>
            <consortium name="The Potato Genome Sequencing Consortium"/>
        </authorList>
    </citation>
    <scope>NUCLEOTIDE SEQUENCE [LARGE SCALE GENOMIC DNA]</scope>
    <source>
        <strain evidence="2">cv. DM1-3 516 R44</strain>
    </source>
</reference>
<sequence length="52" mass="5546">MQTQKSSIDPNPAAHVNQTAAVRVFFSLTRQQATTPTAFSATVAHLILSSGF</sequence>
<evidence type="ECO:0000313" key="1">
    <source>
        <dbReference type="EnsemblPlants" id="PGSC0003DMT400056312"/>
    </source>
</evidence>
<protein>
    <submittedName>
        <fullName evidence="1">Uncharacterized protein</fullName>
    </submittedName>
</protein>
<name>M1BZ98_SOLTU</name>
<evidence type="ECO:0000313" key="2">
    <source>
        <dbReference type="Proteomes" id="UP000011115"/>
    </source>
</evidence>
<dbReference type="Proteomes" id="UP000011115">
    <property type="component" value="Unassembled WGS sequence"/>
</dbReference>
<dbReference type="EnsemblPlants" id="PGSC0003DMT400056312">
    <property type="protein sequence ID" value="PGSC0003DMT400056312"/>
    <property type="gene ID" value="PGSC0003DMG401021876"/>
</dbReference>
<dbReference type="AlphaFoldDB" id="M1BZ98"/>